<dbReference type="InterPro" id="IPR049712">
    <property type="entry name" value="Poly_export"/>
</dbReference>
<comment type="similarity">
    <text evidence="2">Belongs to the BexD/CtrA/VexA family.</text>
</comment>
<dbReference type="Gene3D" id="3.30.1950.10">
    <property type="entry name" value="wza like domain"/>
    <property type="match status" value="1"/>
</dbReference>
<feature type="domain" description="Polysaccharide export protein N-terminal" evidence="15">
    <location>
        <begin position="117"/>
        <end position="190"/>
    </location>
</feature>
<evidence type="ECO:0000256" key="5">
    <source>
        <dbReference type="ARBA" id="ARBA00022597"/>
    </source>
</evidence>
<dbReference type="GO" id="GO:0006811">
    <property type="term" value="P:monoatomic ion transport"/>
    <property type="evidence" value="ECO:0007669"/>
    <property type="project" value="UniProtKB-KW"/>
</dbReference>
<evidence type="ECO:0000256" key="7">
    <source>
        <dbReference type="ARBA" id="ARBA00022729"/>
    </source>
</evidence>
<evidence type="ECO:0000256" key="8">
    <source>
        <dbReference type="ARBA" id="ARBA00023047"/>
    </source>
</evidence>
<gene>
    <name evidence="18" type="ORF">CW740_04225</name>
</gene>
<dbReference type="Pfam" id="PF02563">
    <property type="entry name" value="Poly_export"/>
    <property type="match status" value="1"/>
</dbReference>
<name>A0A2K9ATL2_9GAMM</name>
<evidence type="ECO:0000256" key="2">
    <source>
        <dbReference type="ARBA" id="ARBA00009450"/>
    </source>
</evidence>
<keyword evidence="3" id="KW-0813">Transport</keyword>
<organism evidence="18 19">
    <name type="scientific">Kangiella profundi</name>
    <dbReference type="NCBI Taxonomy" id="1561924"/>
    <lineage>
        <taxon>Bacteria</taxon>
        <taxon>Pseudomonadati</taxon>
        <taxon>Pseudomonadota</taxon>
        <taxon>Gammaproteobacteria</taxon>
        <taxon>Kangiellales</taxon>
        <taxon>Kangiellaceae</taxon>
        <taxon>Kangiella</taxon>
    </lineage>
</organism>
<comment type="subcellular location">
    <subcellularLocation>
        <location evidence="1">Cell outer membrane</location>
        <topology evidence="1">Multi-pass membrane protein</topology>
    </subcellularLocation>
</comment>
<sequence length="599" mass="66617">MNSYLLDTKHLHIRLLFLLALALVSSMGHSASQEEAMLLDEFELRSSLLNSNQTDNANSVQQVNPKTYLDQNRNGQLLPGEQRIEKLLPPSEAGLPAPYGANLFAGGYESERVDGLNEDYLVAPGDKISIWMWGAVNLSQVVTVDNQGNIFLPEIGPIKLSNTPASKVNSLVTSHIRKVYKSNVEVYVNLLSPTPVSVYVTGPVIRPGQYAGMASDSILYYLKRAGGIDADRGSYREISVIRDEKEVIKFDLYEFLRNGVLPEFSFKDKDVILVSQQGSTVTVMAGARNSFRFEFKDDTAKGKELSHYARPLSSISHVGVAGTRPDGPFSVYLPFEQFSDFELMDGDKLLFNDDWHAQIYDIKVSGSHLGPSHYTVKKRTRLHDLLSHVEIDPELADFENIYLLRKSVAKKQKEMIDQALDRLERSVYTAPVQSSGEGAIRTQEARLVSDFVRRAKQIKPLGKVIVSENGNIANILLEQGDEIVIPQKSDLVHVGGEVLLPQSVVFNPNATIEDYIAWAGGYTERANHERIIVVHANGLVSYFEQSSSSWMIHSKNENKIKPGDQVLVLPKVDAKIMQAVKDMTQIIYQIAVAANVAID</sequence>
<keyword evidence="12" id="KW-0564">Palmitate</keyword>
<evidence type="ECO:0000256" key="10">
    <source>
        <dbReference type="ARBA" id="ARBA00023114"/>
    </source>
</evidence>
<evidence type="ECO:0000256" key="3">
    <source>
        <dbReference type="ARBA" id="ARBA00022448"/>
    </source>
</evidence>
<dbReference type="Proteomes" id="UP000232693">
    <property type="component" value="Chromosome"/>
</dbReference>
<reference evidence="18 19" key="1">
    <citation type="submission" date="2017-12" db="EMBL/GenBank/DDBJ databases">
        <title>Kangiella profundi FT102 completed genome.</title>
        <authorList>
            <person name="Xu J."/>
            <person name="Wang J."/>
            <person name="Lu Y."/>
        </authorList>
    </citation>
    <scope>NUCLEOTIDE SEQUENCE [LARGE SCALE GENOMIC DNA]</scope>
    <source>
        <strain evidence="18 19">FT102</strain>
    </source>
</reference>
<keyword evidence="5 18" id="KW-0762">Sugar transport</keyword>
<dbReference type="GO" id="GO:0015159">
    <property type="term" value="F:polysaccharide transmembrane transporter activity"/>
    <property type="evidence" value="ECO:0007669"/>
    <property type="project" value="InterPro"/>
</dbReference>
<dbReference type="KEGG" id="kpd:CW740_04225"/>
<dbReference type="GO" id="GO:0009279">
    <property type="term" value="C:cell outer membrane"/>
    <property type="evidence" value="ECO:0007669"/>
    <property type="project" value="UniProtKB-SubCell"/>
</dbReference>
<evidence type="ECO:0000313" key="18">
    <source>
        <dbReference type="EMBL" id="AUD78501.1"/>
    </source>
</evidence>
<dbReference type="PANTHER" id="PTHR33619">
    <property type="entry name" value="POLYSACCHARIDE EXPORT PROTEIN GFCE-RELATED"/>
    <property type="match status" value="1"/>
</dbReference>
<evidence type="ECO:0000259" key="15">
    <source>
        <dbReference type="Pfam" id="PF02563"/>
    </source>
</evidence>
<evidence type="ECO:0000256" key="6">
    <source>
        <dbReference type="ARBA" id="ARBA00022692"/>
    </source>
</evidence>
<evidence type="ECO:0000256" key="4">
    <source>
        <dbReference type="ARBA" id="ARBA00022452"/>
    </source>
</evidence>
<evidence type="ECO:0000259" key="16">
    <source>
        <dbReference type="Pfam" id="PF10531"/>
    </source>
</evidence>
<dbReference type="InterPro" id="IPR019554">
    <property type="entry name" value="Soluble_ligand-bd"/>
</dbReference>
<evidence type="ECO:0000256" key="9">
    <source>
        <dbReference type="ARBA" id="ARBA00023065"/>
    </source>
</evidence>
<dbReference type="Gene3D" id="3.10.560.10">
    <property type="entry name" value="Outer membrane lipoprotein wza domain like"/>
    <property type="match status" value="2"/>
</dbReference>
<protein>
    <submittedName>
        <fullName evidence="18">Sugar transporter</fullName>
    </submittedName>
</protein>
<dbReference type="InterPro" id="IPR054765">
    <property type="entry name" value="SLBB_dom"/>
</dbReference>
<feature type="domain" description="Soluble ligand binding" evidence="16">
    <location>
        <begin position="492"/>
        <end position="540"/>
    </location>
</feature>
<evidence type="ECO:0000259" key="17">
    <source>
        <dbReference type="Pfam" id="PF22461"/>
    </source>
</evidence>
<dbReference type="Pfam" id="PF10531">
    <property type="entry name" value="SLBB"/>
    <property type="match status" value="1"/>
</dbReference>
<evidence type="ECO:0000256" key="13">
    <source>
        <dbReference type="ARBA" id="ARBA00023237"/>
    </source>
</evidence>
<dbReference type="PANTHER" id="PTHR33619:SF3">
    <property type="entry name" value="POLYSACCHARIDE EXPORT PROTEIN GFCE-RELATED"/>
    <property type="match status" value="1"/>
</dbReference>
<evidence type="ECO:0000256" key="12">
    <source>
        <dbReference type="ARBA" id="ARBA00023139"/>
    </source>
</evidence>
<dbReference type="InterPro" id="IPR003715">
    <property type="entry name" value="Poly_export_N"/>
</dbReference>
<keyword evidence="14" id="KW-0449">Lipoprotein</keyword>
<dbReference type="RefSeq" id="WP_106646369.1">
    <property type="nucleotide sequence ID" value="NZ_BMGO01000002.1"/>
</dbReference>
<keyword evidence="13" id="KW-0998">Cell outer membrane</keyword>
<dbReference type="GO" id="GO:0046930">
    <property type="term" value="C:pore complex"/>
    <property type="evidence" value="ECO:0007669"/>
    <property type="project" value="UniProtKB-KW"/>
</dbReference>
<feature type="domain" description="SLBB" evidence="17">
    <location>
        <begin position="198"/>
        <end position="274"/>
    </location>
</feature>
<accession>A0A2K9ATL2</accession>
<keyword evidence="7" id="KW-0732">Signal</keyword>
<keyword evidence="11" id="KW-0472">Membrane</keyword>
<dbReference type="GO" id="GO:0015288">
    <property type="term" value="F:porin activity"/>
    <property type="evidence" value="ECO:0007669"/>
    <property type="project" value="UniProtKB-KW"/>
</dbReference>
<evidence type="ECO:0000256" key="11">
    <source>
        <dbReference type="ARBA" id="ARBA00023136"/>
    </source>
</evidence>
<evidence type="ECO:0000313" key="19">
    <source>
        <dbReference type="Proteomes" id="UP000232693"/>
    </source>
</evidence>
<keyword evidence="8" id="KW-0625">Polysaccharide transport</keyword>
<keyword evidence="19" id="KW-1185">Reference proteome</keyword>
<keyword evidence="6" id="KW-0812">Transmembrane</keyword>
<keyword evidence="4" id="KW-1134">Transmembrane beta strand</keyword>
<dbReference type="OrthoDB" id="9808948at2"/>
<keyword evidence="10" id="KW-0626">Porin</keyword>
<keyword evidence="9" id="KW-0406">Ion transport</keyword>
<proteinExistence type="inferred from homology"/>
<evidence type="ECO:0000256" key="1">
    <source>
        <dbReference type="ARBA" id="ARBA00004571"/>
    </source>
</evidence>
<dbReference type="EMBL" id="CP025120">
    <property type="protein sequence ID" value="AUD78501.1"/>
    <property type="molecule type" value="Genomic_DNA"/>
</dbReference>
<dbReference type="Pfam" id="PF22461">
    <property type="entry name" value="SLBB_2"/>
    <property type="match status" value="1"/>
</dbReference>
<evidence type="ECO:0000256" key="14">
    <source>
        <dbReference type="ARBA" id="ARBA00023288"/>
    </source>
</evidence>
<dbReference type="AlphaFoldDB" id="A0A2K9ATL2"/>